<evidence type="ECO:0000313" key="9">
    <source>
        <dbReference type="EMBL" id="TMI80706.1"/>
    </source>
</evidence>
<comment type="caution">
    <text evidence="9">The sequence shown here is derived from an EMBL/GenBank/DDBJ whole genome shotgun (WGS) entry which is preliminary data.</text>
</comment>
<keyword evidence="7 8" id="KW-0472">Membrane</keyword>
<dbReference type="Proteomes" id="UP000318093">
    <property type="component" value="Unassembled WGS sequence"/>
</dbReference>
<proteinExistence type="inferred from homology"/>
<reference evidence="9 10" key="1">
    <citation type="journal article" date="2019" name="Nat. Microbiol.">
        <title>Mediterranean grassland soil C-N compound turnover is dependent on rainfall and depth, and is mediated by genomically divergent microorganisms.</title>
        <authorList>
            <person name="Diamond S."/>
            <person name="Andeer P.F."/>
            <person name="Li Z."/>
            <person name="Crits-Christoph A."/>
            <person name="Burstein D."/>
            <person name="Anantharaman K."/>
            <person name="Lane K.R."/>
            <person name="Thomas B.C."/>
            <person name="Pan C."/>
            <person name="Northen T.R."/>
            <person name="Banfield J.F."/>
        </authorList>
    </citation>
    <scope>NUCLEOTIDE SEQUENCE [LARGE SCALE GENOMIC DNA]</scope>
    <source>
        <strain evidence="9">NP_6</strain>
    </source>
</reference>
<feature type="transmembrane region" description="Helical" evidence="8">
    <location>
        <begin position="117"/>
        <end position="136"/>
    </location>
</feature>
<dbReference type="PANTHER" id="PTHR21716:SF53">
    <property type="entry name" value="PERMEASE PERM-RELATED"/>
    <property type="match status" value="1"/>
</dbReference>
<feature type="transmembrane region" description="Helical" evidence="8">
    <location>
        <begin position="266"/>
        <end position="288"/>
    </location>
</feature>
<evidence type="ECO:0000256" key="8">
    <source>
        <dbReference type="SAM" id="Phobius"/>
    </source>
</evidence>
<feature type="transmembrane region" description="Helical" evidence="8">
    <location>
        <begin position="176"/>
        <end position="204"/>
    </location>
</feature>
<protein>
    <submittedName>
        <fullName evidence="9">AI-2E family transporter</fullName>
    </submittedName>
</protein>
<evidence type="ECO:0000256" key="6">
    <source>
        <dbReference type="ARBA" id="ARBA00022989"/>
    </source>
</evidence>
<evidence type="ECO:0000256" key="7">
    <source>
        <dbReference type="ARBA" id="ARBA00023136"/>
    </source>
</evidence>
<dbReference type="AlphaFoldDB" id="A0A537JCA5"/>
<evidence type="ECO:0000256" key="1">
    <source>
        <dbReference type="ARBA" id="ARBA00004651"/>
    </source>
</evidence>
<dbReference type="GO" id="GO:0055085">
    <property type="term" value="P:transmembrane transport"/>
    <property type="evidence" value="ECO:0007669"/>
    <property type="project" value="TreeGrafter"/>
</dbReference>
<evidence type="ECO:0000256" key="2">
    <source>
        <dbReference type="ARBA" id="ARBA00009773"/>
    </source>
</evidence>
<evidence type="ECO:0000256" key="3">
    <source>
        <dbReference type="ARBA" id="ARBA00022448"/>
    </source>
</evidence>
<keyword evidence="3" id="KW-0813">Transport</keyword>
<gene>
    <name evidence="9" type="ORF">E6H03_07835</name>
</gene>
<dbReference type="GO" id="GO:0005886">
    <property type="term" value="C:plasma membrane"/>
    <property type="evidence" value="ECO:0007669"/>
    <property type="project" value="UniProtKB-SubCell"/>
</dbReference>
<organism evidence="9 10">
    <name type="scientific">Candidatus Segetimicrobium genomatis</name>
    <dbReference type="NCBI Taxonomy" id="2569760"/>
    <lineage>
        <taxon>Bacteria</taxon>
        <taxon>Bacillati</taxon>
        <taxon>Candidatus Sysuimicrobiota</taxon>
        <taxon>Candidatus Sysuimicrobiia</taxon>
        <taxon>Candidatus Sysuimicrobiales</taxon>
        <taxon>Candidatus Segetimicrobiaceae</taxon>
        <taxon>Candidatus Segetimicrobium</taxon>
    </lineage>
</organism>
<comment type="similarity">
    <text evidence="2">Belongs to the autoinducer-2 exporter (AI-2E) (TC 2.A.86) family.</text>
</comment>
<keyword evidence="6 8" id="KW-1133">Transmembrane helix</keyword>
<keyword evidence="5 8" id="KW-0812">Transmembrane</keyword>
<accession>A0A537JCA5</accession>
<dbReference type="InterPro" id="IPR002549">
    <property type="entry name" value="AI-2E-like"/>
</dbReference>
<dbReference type="PANTHER" id="PTHR21716">
    <property type="entry name" value="TRANSMEMBRANE PROTEIN"/>
    <property type="match status" value="1"/>
</dbReference>
<evidence type="ECO:0000313" key="10">
    <source>
        <dbReference type="Proteomes" id="UP000318093"/>
    </source>
</evidence>
<name>A0A537JCA5_9BACT</name>
<dbReference type="EMBL" id="VBAN01000242">
    <property type="protein sequence ID" value="TMI80706.1"/>
    <property type="molecule type" value="Genomic_DNA"/>
</dbReference>
<keyword evidence="4" id="KW-1003">Cell membrane</keyword>
<evidence type="ECO:0000256" key="4">
    <source>
        <dbReference type="ARBA" id="ARBA00022475"/>
    </source>
</evidence>
<sequence>MLAYALLPLVEYVARLRVAGRVLPRIGATTLVFFIVIVAVMSAWHFAAAPMGDQAHRFGVNMGRYLDELSAFISRGRASLEAGLPPAIGQAVDVAMTQSGTFLVSAVLHVVRTTAEWLSHFVEVVLIPILAFYFLVDLPVLKQELVGFLPTVVRPPILRAAARLDRIFAAYVRGQLILMAISGVVVWAGLTLLGVRLALLLGIVAGLTRVVPIIGPVLGAIPIVGIVFLQSAEGAVAALLFFVVLQIIESKVILPQVVGYHLQLHAATILIALLVGYTLFGLIGMFLAPPAAAFVRDLVDLIAPRVVGAEPLDPT</sequence>
<comment type="subcellular location">
    <subcellularLocation>
        <location evidence="1">Cell membrane</location>
        <topology evidence="1">Multi-pass membrane protein</topology>
    </subcellularLocation>
</comment>
<feature type="transmembrane region" description="Helical" evidence="8">
    <location>
        <begin position="26"/>
        <end position="47"/>
    </location>
</feature>
<evidence type="ECO:0000256" key="5">
    <source>
        <dbReference type="ARBA" id="ARBA00022692"/>
    </source>
</evidence>
<dbReference type="Pfam" id="PF01594">
    <property type="entry name" value="AI-2E_transport"/>
    <property type="match status" value="1"/>
</dbReference>